<keyword evidence="7 17" id="KW-0819">tRNA processing</keyword>
<evidence type="ECO:0000256" key="3">
    <source>
        <dbReference type="ARBA" id="ARBA00008207"/>
    </source>
</evidence>
<evidence type="ECO:0000256" key="8">
    <source>
        <dbReference type="ARBA" id="ARBA00022723"/>
    </source>
</evidence>
<dbReference type="AlphaFoldDB" id="A0AAU9DKB5"/>
<evidence type="ECO:0000256" key="11">
    <source>
        <dbReference type="ARBA" id="ARBA00023004"/>
    </source>
</evidence>
<gene>
    <name evidence="17" type="primary">queH</name>
    <name evidence="18" type="ORF">XA3_14220</name>
</gene>
<dbReference type="Pfam" id="PF02677">
    <property type="entry name" value="QueH"/>
    <property type="match status" value="1"/>
</dbReference>
<feature type="binding site" evidence="17">
    <location>
        <position position="46"/>
    </location>
    <ligand>
        <name>[4Fe-4S] cluster</name>
        <dbReference type="ChEBI" id="CHEBI:49883"/>
    </ligand>
</feature>
<evidence type="ECO:0000256" key="5">
    <source>
        <dbReference type="ARBA" id="ARBA00016895"/>
    </source>
</evidence>
<dbReference type="KEGG" id="xap:XA3_14220"/>
<comment type="similarity">
    <text evidence="3 17">Belongs to the QueH family.</text>
</comment>
<keyword evidence="9 17" id="KW-0671">Queuosine biosynthesis</keyword>
<keyword evidence="8 17" id="KW-0479">Metal-binding</keyword>
<evidence type="ECO:0000256" key="1">
    <source>
        <dbReference type="ARBA" id="ARBA00002268"/>
    </source>
</evidence>
<keyword evidence="14 17" id="KW-0676">Redox-active center</keyword>
<evidence type="ECO:0000256" key="12">
    <source>
        <dbReference type="ARBA" id="ARBA00023014"/>
    </source>
</evidence>
<accession>A0AAU9DKB5</accession>
<dbReference type="InterPro" id="IPR003828">
    <property type="entry name" value="QueH"/>
</dbReference>
<protein>
    <recommendedName>
        <fullName evidence="5 17">Epoxyqueuosine reductase QueH</fullName>
        <ecNumber evidence="4 17">1.17.99.6</ecNumber>
    </recommendedName>
    <alternativeName>
        <fullName evidence="15 17">Queuosine biosynthesis protein QueH</fullName>
    </alternativeName>
</protein>
<evidence type="ECO:0000256" key="2">
    <source>
        <dbReference type="ARBA" id="ARBA00004691"/>
    </source>
</evidence>
<evidence type="ECO:0000256" key="16">
    <source>
        <dbReference type="ARBA" id="ARBA00047415"/>
    </source>
</evidence>
<evidence type="ECO:0000256" key="9">
    <source>
        <dbReference type="ARBA" id="ARBA00022785"/>
    </source>
</evidence>
<dbReference type="GO" id="GO:0046872">
    <property type="term" value="F:metal ion binding"/>
    <property type="evidence" value="ECO:0007669"/>
    <property type="project" value="UniProtKB-KW"/>
</dbReference>
<comment type="catalytic activity">
    <reaction evidence="16 17">
        <text>epoxyqueuosine(34) in tRNA + AH2 = queuosine(34) in tRNA + A + H2O</text>
        <dbReference type="Rhea" id="RHEA:32159"/>
        <dbReference type="Rhea" id="RHEA-COMP:18571"/>
        <dbReference type="Rhea" id="RHEA-COMP:18582"/>
        <dbReference type="ChEBI" id="CHEBI:13193"/>
        <dbReference type="ChEBI" id="CHEBI:15377"/>
        <dbReference type="ChEBI" id="CHEBI:17499"/>
        <dbReference type="ChEBI" id="CHEBI:194431"/>
        <dbReference type="ChEBI" id="CHEBI:194443"/>
        <dbReference type="EC" id="1.17.99.6"/>
    </reaction>
</comment>
<dbReference type="GO" id="GO:0051539">
    <property type="term" value="F:4 iron, 4 sulfur cluster binding"/>
    <property type="evidence" value="ECO:0007669"/>
    <property type="project" value="UniProtKB-UniRule"/>
</dbReference>
<dbReference type="HAMAP" id="MF_02089">
    <property type="entry name" value="QueH"/>
    <property type="match status" value="1"/>
</dbReference>
<keyword evidence="10 17" id="KW-0560">Oxidoreductase</keyword>
<keyword evidence="19" id="KW-1185">Reference proteome</keyword>
<evidence type="ECO:0000313" key="18">
    <source>
        <dbReference type="EMBL" id="BDR58981.1"/>
    </source>
</evidence>
<feature type="binding site" evidence="17">
    <location>
        <position position="129"/>
    </location>
    <ligand>
        <name>[4Fe-4S] cluster</name>
        <dbReference type="ChEBI" id="CHEBI:49883"/>
    </ligand>
</feature>
<dbReference type="PANTHER" id="PTHR36701:SF1">
    <property type="entry name" value="EPOXYQUEUOSINE REDUCTASE QUEH"/>
    <property type="match status" value="1"/>
</dbReference>
<evidence type="ECO:0000256" key="14">
    <source>
        <dbReference type="ARBA" id="ARBA00023284"/>
    </source>
</evidence>
<keyword evidence="12 17" id="KW-0411">Iron-sulfur</keyword>
<sequence length="258" mass="30719">MMKNADEILQRMNQNQKINYDRILQKLIQSWQDLEERPKILMHACCAPCSTYSLEYLCDYADLTIYYYNNNIHPRNEWERRRIVLRNFVNDFNEKTGHDVKMVETEYQPNTYLKEVTDLHDEPEGGLRCNVCYNLRLTSAALYAQENNYDYFGTSLTISPHKNAQTINQIGIEIQHLYNTKWLPSDFKKNNGFQRSTEMCEEYNIYRQSYCGCLFAARQMDQLDLRQISKDADRFVELNGESQSNFDLVEFNFQHEDL</sequence>
<comment type="pathway">
    <text evidence="2 17">tRNA modification; tRNA-queuosine biosynthesis.</text>
</comment>
<keyword evidence="13 17" id="KW-1015">Disulfide bond</keyword>
<proteinExistence type="inferred from homology"/>
<evidence type="ECO:0000256" key="4">
    <source>
        <dbReference type="ARBA" id="ARBA00012622"/>
    </source>
</evidence>
<feature type="binding site" evidence="17">
    <location>
        <position position="45"/>
    </location>
    <ligand>
        <name>[4Fe-4S] cluster</name>
        <dbReference type="ChEBI" id="CHEBI:49883"/>
    </ligand>
</feature>
<evidence type="ECO:0000313" key="19">
    <source>
        <dbReference type="Proteomes" id="UP001321861"/>
    </source>
</evidence>
<keyword evidence="6 17" id="KW-0004">4Fe-4S</keyword>
<evidence type="ECO:0000256" key="7">
    <source>
        <dbReference type="ARBA" id="ARBA00022694"/>
    </source>
</evidence>
<name>A0AAU9DKB5_9LACO</name>
<comment type="function">
    <text evidence="1 17">Catalyzes the conversion of epoxyqueuosine (oQ) to queuosine (Q), which is a hypermodified base found in the wobble positions of tRNA(Asp), tRNA(Asn), tRNA(His) and tRNA(Tyr).</text>
</comment>
<dbReference type="PANTHER" id="PTHR36701">
    <property type="entry name" value="EPOXYQUEUOSINE REDUCTASE QUEH"/>
    <property type="match status" value="1"/>
</dbReference>
<feature type="binding site" evidence="17">
    <location>
        <position position="132"/>
    </location>
    <ligand>
        <name>[4Fe-4S] cluster</name>
        <dbReference type="ChEBI" id="CHEBI:49883"/>
    </ligand>
</feature>
<reference evidence="18 19" key="1">
    <citation type="journal article" date="2023" name="Microbiol. Spectr.">
        <title>Symbiosis of Carpenter Bees with Uncharacterized Lactic Acid Bacteria Showing NAD Auxotrophy.</title>
        <authorList>
            <person name="Kawasaki S."/>
            <person name="Ozawa K."/>
            <person name="Mori T."/>
            <person name="Yamamoto A."/>
            <person name="Ito M."/>
            <person name="Ohkuma M."/>
            <person name="Sakamoto M."/>
            <person name="Matsutani M."/>
        </authorList>
    </citation>
    <scope>NUCLEOTIDE SEQUENCE [LARGE SCALE GENOMIC DNA]</scope>
    <source>
        <strain evidence="18 19">XA3</strain>
    </source>
</reference>
<evidence type="ECO:0000256" key="6">
    <source>
        <dbReference type="ARBA" id="ARBA00022485"/>
    </source>
</evidence>
<evidence type="ECO:0000256" key="10">
    <source>
        <dbReference type="ARBA" id="ARBA00023002"/>
    </source>
</evidence>
<dbReference type="GO" id="GO:0052693">
    <property type="term" value="F:epoxyqueuosine reductase activity"/>
    <property type="evidence" value="ECO:0007669"/>
    <property type="project" value="UniProtKB-UniRule"/>
</dbReference>
<dbReference type="EMBL" id="AP026802">
    <property type="protein sequence ID" value="BDR58981.1"/>
    <property type="molecule type" value="Genomic_DNA"/>
</dbReference>
<feature type="disulfide bond" description="Redox-active" evidence="17">
    <location>
        <begin position="211"/>
        <end position="213"/>
    </location>
</feature>
<keyword evidence="11 17" id="KW-0408">Iron</keyword>
<evidence type="ECO:0000256" key="13">
    <source>
        <dbReference type="ARBA" id="ARBA00023157"/>
    </source>
</evidence>
<evidence type="ECO:0000256" key="17">
    <source>
        <dbReference type="HAMAP-Rule" id="MF_02089"/>
    </source>
</evidence>
<dbReference type="GO" id="GO:0008616">
    <property type="term" value="P:tRNA queuosine(34) biosynthetic process"/>
    <property type="evidence" value="ECO:0007669"/>
    <property type="project" value="UniProtKB-UniRule"/>
</dbReference>
<organism evidence="18 19">
    <name type="scientific">Xylocopilactobacillus apicola</name>
    <dbReference type="NCBI Taxonomy" id="2932184"/>
    <lineage>
        <taxon>Bacteria</taxon>
        <taxon>Bacillati</taxon>
        <taxon>Bacillota</taxon>
        <taxon>Bacilli</taxon>
        <taxon>Lactobacillales</taxon>
        <taxon>Lactobacillaceae</taxon>
        <taxon>Xylocopilactobacillus</taxon>
    </lineage>
</organism>
<dbReference type="EC" id="1.17.99.6" evidence="4 17"/>
<dbReference type="Proteomes" id="UP001321861">
    <property type="component" value="Chromosome"/>
</dbReference>
<evidence type="ECO:0000256" key="15">
    <source>
        <dbReference type="ARBA" id="ARBA00031446"/>
    </source>
</evidence>